<dbReference type="AlphaFoldDB" id="A0A0F9E7V7"/>
<proteinExistence type="predicted"/>
<organism evidence="1">
    <name type="scientific">marine sediment metagenome</name>
    <dbReference type="NCBI Taxonomy" id="412755"/>
    <lineage>
        <taxon>unclassified sequences</taxon>
        <taxon>metagenomes</taxon>
        <taxon>ecological metagenomes</taxon>
    </lineage>
</organism>
<sequence>NLESVQSPQQMLVQDLLSEGRVDDLAEASANWITEDVNFKYKTPERAGVEQTMAERSLMGIYTFPRGQVELIYRRGVKTMLQGIENKNWNQAYAGASNIIKGLISSSIAGTLLYTYVGRRAYETYNVLAYTMLDPGTGTVYDLLSWNWEQMARYSQGEQPLLTTIDNIAEAWAKVGETLLVPLSVEIESWYEANNDVAGVNLYRIIRNGVAAKLGIEEKEFSRVTRTDRQALMHKLLGSYEYPPKPAGFKAKPAKAKKKKKG</sequence>
<evidence type="ECO:0000313" key="1">
    <source>
        <dbReference type="EMBL" id="KKL25931.1"/>
    </source>
</evidence>
<comment type="caution">
    <text evidence="1">The sequence shown here is derived from an EMBL/GenBank/DDBJ whole genome shotgun (WGS) entry which is preliminary data.</text>
</comment>
<protein>
    <submittedName>
        <fullName evidence="1">Uncharacterized protein</fullName>
    </submittedName>
</protein>
<name>A0A0F9E7V7_9ZZZZ</name>
<feature type="non-terminal residue" evidence="1">
    <location>
        <position position="1"/>
    </location>
</feature>
<gene>
    <name evidence="1" type="ORF">LCGC14_2400340</name>
</gene>
<dbReference type="EMBL" id="LAZR01036028">
    <property type="protein sequence ID" value="KKL25931.1"/>
    <property type="molecule type" value="Genomic_DNA"/>
</dbReference>
<reference evidence="1" key="1">
    <citation type="journal article" date="2015" name="Nature">
        <title>Complex archaea that bridge the gap between prokaryotes and eukaryotes.</title>
        <authorList>
            <person name="Spang A."/>
            <person name="Saw J.H."/>
            <person name="Jorgensen S.L."/>
            <person name="Zaremba-Niedzwiedzka K."/>
            <person name="Martijn J."/>
            <person name="Lind A.E."/>
            <person name="van Eijk R."/>
            <person name="Schleper C."/>
            <person name="Guy L."/>
            <person name="Ettema T.J."/>
        </authorList>
    </citation>
    <scope>NUCLEOTIDE SEQUENCE</scope>
</reference>
<accession>A0A0F9E7V7</accession>